<name>A0A494VYE5_9SPHN</name>
<protein>
    <submittedName>
        <fullName evidence="2">Uncharacterized protein</fullName>
    </submittedName>
</protein>
<proteinExistence type="predicted"/>
<sequence>MTFQSYSMAVANADGQRLHHQEESYAAALRTVERLTLAAVVAGADEWLDRFVNERLLSETAADHALAITKASCRPANAQSTPCSAATGDAGSLEGRPVPRVRDTSVPHMQRTG</sequence>
<dbReference type="KEGG" id="sami:SAMIE_1009340"/>
<evidence type="ECO:0000313" key="3">
    <source>
        <dbReference type="Proteomes" id="UP000279959"/>
    </source>
</evidence>
<dbReference type="EMBL" id="AP018664">
    <property type="protein sequence ID" value="BBD97433.1"/>
    <property type="molecule type" value="Genomic_DNA"/>
</dbReference>
<reference evidence="2 3" key="1">
    <citation type="submission" date="2018-05" db="EMBL/GenBank/DDBJ databases">
        <title>Complete Genome Sequence of the Nonylphenol-Degrading Bacterium Sphingobium amiense DSM 16289T.</title>
        <authorList>
            <person name="Ootsuka M."/>
            <person name="Nishizawa T."/>
            <person name="Ohta H."/>
        </authorList>
    </citation>
    <scope>NUCLEOTIDE SEQUENCE [LARGE SCALE GENOMIC DNA]</scope>
    <source>
        <strain evidence="2 3">DSM 16289</strain>
    </source>
</reference>
<dbReference type="AlphaFoldDB" id="A0A494VYE5"/>
<dbReference type="Proteomes" id="UP000279959">
    <property type="component" value="Chromosome"/>
</dbReference>
<accession>A0A494VYE5</accession>
<organism evidence="2 3">
    <name type="scientific">Sphingobium amiense</name>
    <dbReference type="NCBI Taxonomy" id="135719"/>
    <lineage>
        <taxon>Bacteria</taxon>
        <taxon>Pseudomonadati</taxon>
        <taxon>Pseudomonadota</taxon>
        <taxon>Alphaproteobacteria</taxon>
        <taxon>Sphingomonadales</taxon>
        <taxon>Sphingomonadaceae</taxon>
        <taxon>Sphingobium</taxon>
    </lineage>
</organism>
<gene>
    <name evidence="2" type="ORF">SAMIE_1009340</name>
</gene>
<dbReference type="RefSeq" id="WP_066699717.1">
    <property type="nucleotide sequence ID" value="NZ_AP018664.1"/>
</dbReference>
<feature type="region of interest" description="Disordered" evidence="1">
    <location>
        <begin position="76"/>
        <end position="113"/>
    </location>
</feature>
<evidence type="ECO:0000313" key="2">
    <source>
        <dbReference type="EMBL" id="BBD97433.1"/>
    </source>
</evidence>
<keyword evidence="3" id="KW-1185">Reference proteome</keyword>
<evidence type="ECO:0000256" key="1">
    <source>
        <dbReference type="SAM" id="MobiDB-lite"/>
    </source>
</evidence>